<protein>
    <submittedName>
        <fullName evidence="2">Uncharacterized protein</fullName>
    </submittedName>
</protein>
<dbReference type="AlphaFoldDB" id="A0A542XLS7"/>
<evidence type="ECO:0000313" key="1">
    <source>
        <dbReference type="EMBL" id="GIM87177.1"/>
    </source>
</evidence>
<evidence type="ECO:0000313" key="2">
    <source>
        <dbReference type="EMBL" id="TQL36750.1"/>
    </source>
</evidence>
<dbReference type="Proteomes" id="UP000315983">
    <property type="component" value="Unassembled WGS sequence"/>
</dbReference>
<keyword evidence="4" id="KW-1185">Reference proteome</keyword>
<dbReference type="EMBL" id="VFOL01000001">
    <property type="protein sequence ID" value="TQL36750.1"/>
    <property type="molecule type" value="Genomic_DNA"/>
</dbReference>
<dbReference type="EMBL" id="BOQM01000032">
    <property type="protein sequence ID" value="GIM87177.1"/>
    <property type="molecule type" value="Genomic_DNA"/>
</dbReference>
<reference evidence="1 4" key="2">
    <citation type="submission" date="2021-03" db="EMBL/GenBank/DDBJ databases">
        <title>Whole genome shotgun sequence of Salinispora arenicola NBRC 105043.</title>
        <authorList>
            <person name="Komaki H."/>
            <person name="Tamura T."/>
        </authorList>
    </citation>
    <scope>NUCLEOTIDE SEQUENCE [LARGE SCALE GENOMIC DNA]</scope>
    <source>
        <strain evidence="1 4">NBRC 105043</strain>
    </source>
</reference>
<accession>A0A542XLS7</accession>
<evidence type="ECO:0000313" key="4">
    <source>
        <dbReference type="Proteomes" id="UP000677457"/>
    </source>
</evidence>
<sequence length="46" mass="4744">MGRLAAGRVPDLRLATAWIKGVEEQVTLVSGGGWRGPPTRPTGGTA</sequence>
<proteinExistence type="predicted"/>
<dbReference type="Proteomes" id="UP000677457">
    <property type="component" value="Unassembled WGS sequence"/>
</dbReference>
<reference evidence="2 3" key="1">
    <citation type="submission" date="2019-06" db="EMBL/GenBank/DDBJ databases">
        <title>Sequencing the genomes of 1000 actinobacteria strains.</title>
        <authorList>
            <person name="Klenk H.-P."/>
        </authorList>
    </citation>
    <scope>NUCLEOTIDE SEQUENCE [LARGE SCALE GENOMIC DNA]</scope>
    <source>
        <strain evidence="2 3">DSM 44819</strain>
    </source>
</reference>
<organism evidence="2 3">
    <name type="scientific">Salinispora arenicola</name>
    <dbReference type="NCBI Taxonomy" id="168697"/>
    <lineage>
        <taxon>Bacteria</taxon>
        <taxon>Bacillati</taxon>
        <taxon>Actinomycetota</taxon>
        <taxon>Actinomycetes</taxon>
        <taxon>Micromonosporales</taxon>
        <taxon>Micromonosporaceae</taxon>
        <taxon>Salinispora</taxon>
    </lineage>
</organism>
<name>A0A542XLS7_SALAC</name>
<evidence type="ECO:0000313" key="3">
    <source>
        <dbReference type="Proteomes" id="UP000315983"/>
    </source>
</evidence>
<gene>
    <name evidence="2" type="ORF">FB564_1882</name>
    <name evidence="1" type="ORF">Sar04_39130</name>
</gene>
<comment type="caution">
    <text evidence="2">The sequence shown here is derived from an EMBL/GenBank/DDBJ whole genome shotgun (WGS) entry which is preliminary data.</text>
</comment>